<gene>
    <name evidence="9" type="ORF">H671_3g8910</name>
    <name evidence="8" type="ORF">I79_004949</name>
</gene>
<evidence type="ECO:0000256" key="6">
    <source>
        <dbReference type="ARBA" id="ARBA00023183"/>
    </source>
</evidence>
<dbReference type="AlphaFoldDB" id="G3H3V9"/>
<evidence type="ECO:0000256" key="4">
    <source>
        <dbReference type="ARBA" id="ARBA00022729"/>
    </source>
</evidence>
<dbReference type="EMBL" id="KE671299">
    <property type="protein sequence ID" value="ERE80363.1"/>
    <property type="molecule type" value="Genomic_DNA"/>
</dbReference>
<reference evidence="8" key="2">
    <citation type="submission" date="2011-08" db="EMBL/GenBank/DDBJ databases">
        <title>The genomic sequence of the Chinese hamster ovary CHO-K1 cell line.</title>
        <authorList>
            <person name="Xu X."/>
            <person name="Nagarajan H."/>
            <person name="Lewis N.E."/>
            <person name="Pan S."/>
            <person name="Cai Z."/>
            <person name="Liu X."/>
            <person name="Chen W."/>
            <person name="Xie M."/>
            <person name="Wang W."/>
            <person name="Hammond S."/>
            <person name="Andersen M.R."/>
            <person name="Neff N."/>
            <person name="Passarelli B."/>
            <person name="Koh W."/>
            <person name="Fan C.H."/>
            <person name="Wang J."/>
            <person name="Gui Y."/>
            <person name="Lee K.H."/>
            <person name="Betenbaugh M.J."/>
            <person name="Quake S.R."/>
            <person name="Famili I."/>
            <person name="Palsson B.O."/>
            <person name="Wang J."/>
        </authorList>
    </citation>
    <scope>NUCLEOTIDE SEQUENCE</scope>
</reference>
<evidence type="ECO:0000313" key="10">
    <source>
        <dbReference type="Proteomes" id="UP000001075"/>
    </source>
</evidence>
<protein>
    <submittedName>
        <fullName evidence="8">Fibroblast growth factor-binding protein 3</fullName>
    </submittedName>
</protein>
<keyword evidence="5" id="KW-1015">Disulfide bond</keyword>
<proteinExistence type="inferred from homology"/>
<feature type="region of interest" description="Disordered" evidence="7">
    <location>
        <begin position="1"/>
        <end position="42"/>
    </location>
</feature>
<dbReference type="EMBL" id="JH000132">
    <property type="protein sequence ID" value="EGW00751.1"/>
    <property type="molecule type" value="Genomic_DNA"/>
</dbReference>
<keyword evidence="4" id="KW-0732">Signal</keyword>
<accession>G3H3V9</accession>
<dbReference type="GO" id="GO:0005576">
    <property type="term" value="C:extracellular region"/>
    <property type="evidence" value="ECO:0007669"/>
    <property type="project" value="UniProtKB-SubCell"/>
</dbReference>
<dbReference type="PaxDb" id="10029-XP_007608614.1"/>
<evidence type="ECO:0000313" key="8">
    <source>
        <dbReference type="EMBL" id="EGW00751.1"/>
    </source>
</evidence>
<comment type="subcellular location">
    <subcellularLocation>
        <location evidence="1">Secreted</location>
    </subcellularLocation>
</comment>
<dbReference type="GO" id="GO:0019838">
    <property type="term" value="F:growth factor binding"/>
    <property type="evidence" value="ECO:0007669"/>
    <property type="project" value="UniProtKB-KW"/>
</dbReference>
<reference evidence="9" key="4">
    <citation type="submission" date="2013-03" db="EMBL/GenBank/DDBJ databases">
        <title>Chinese hamster genome sequenced from sorted chromosomes.</title>
        <authorList>
            <person name="Brinkrolf K."/>
            <person name="Rupp O."/>
            <person name="Laux H."/>
            <person name="Kollin F."/>
            <person name="Ernst W."/>
            <person name="Linke B."/>
            <person name="Kofler R."/>
            <person name="Romand S."/>
            <person name="Hesse F."/>
            <person name="Budach W.E."/>
            <person name="Galosy S."/>
            <person name="Muller D."/>
            <person name="Noll T."/>
            <person name="Wienberg J."/>
            <person name="Jostock T."/>
            <person name="Leonard M."/>
            <person name="Grillari J."/>
            <person name="Tauch A."/>
            <person name="Goesmann A."/>
            <person name="Helk B."/>
            <person name="Mott J.E."/>
            <person name="Puehler A."/>
            <person name="Borth N."/>
        </authorList>
    </citation>
    <scope>NUCLEOTIDE SEQUENCE</scope>
    <source>
        <strain evidence="9">17A/GY</strain>
    </source>
</reference>
<organism evidence="8 10">
    <name type="scientific">Cricetulus griseus</name>
    <name type="common">Chinese hamster</name>
    <name type="synonym">Cricetulus barabensis griseus</name>
    <dbReference type="NCBI Taxonomy" id="10029"/>
    <lineage>
        <taxon>Eukaryota</taxon>
        <taxon>Metazoa</taxon>
        <taxon>Chordata</taxon>
        <taxon>Craniata</taxon>
        <taxon>Vertebrata</taxon>
        <taxon>Euteleostomi</taxon>
        <taxon>Mammalia</taxon>
        <taxon>Eutheria</taxon>
        <taxon>Euarchontoglires</taxon>
        <taxon>Glires</taxon>
        <taxon>Rodentia</taxon>
        <taxon>Myomorpha</taxon>
        <taxon>Muroidea</taxon>
        <taxon>Cricetidae</taxon>
        <taxon>Cricetinae</taxon>
        <taxon>Cricetulus</taxon>
    </lineage>
</organism>
<keyword evidence="3" id="KW-0964">Secreted</keyword>
<dbReference type="Proteomes" id="UP000001075">
    <property type="component" value="Unassembled WGS sequence"/>
</dbReference>
<dbReference type="eggNOG" id="ENOG502S2Z7">
    <property type="taxonomic scope" value="Eukaryota"/>
</dbReference>
<evidence type="ECO:0000256" key="5">
    <source>
        <dbReference type="ARBA" id="ARBA00023157"/>
    </source>
</evidence>
<evidence type="ECO:0000256" key="3">
    <source>
        <dbReference type="ARBA" id="ARBA00022525"/>
    </source>
</evidence>
<dbReference type="Pfam" id="PF06473">
    <property type="entry name" value="FGF-BP1"/>
    <property type="match status" value="1"/>
</dbReference>
<reference evidence="11" key="3">
    <citation type="journal article" date="2013" name="Nat. Biotechnol.">
        <title>Chinese hamster genome sequenced from sorted chromosomes.</title>
        <authorList>
            <person name="Brinkrolf K."/>
            <person name="Rupp O."/>
            <person name="Laux H."/>
            <person name="Kollin F."/>
            <person name="Ernst W."/>
            <person name="Linke B."/>
            <person name="Kofler R."/>
            <person name="Romand S."/>
            <person name="Hesse F."/>
            <person name="Budach W.E."/>
            <person name="Galosy S."/>
            <person name="Muller D."/>
            <person name="Noll T."/>
            <person name="Wienberg J."/>
            <person name="Jostock T."/>
            <person name="Leonard M."/>
            <person name="Grillari J."/>
            <person name="Tauch A."/>
            <person name="Goesmann A."/>
            <person name="Helk B."/>
            <person name="Mott J.E."/>
            <person name="Puhler A."/>
            <person name="Borth N."/>
        </authorList>
    </citation>
    <scope>NUCLEOTIDE SEQUENCE [LARGE SCALE GENOMIC DNA]</scope>
    <source>
        <strain evidence="11">17A/GY</strain>
    </source>
</reference>
<evidence type="ECO:0000313" key="9">
    <source>
        <dbReference type="EMBL" id="ERE80363.1"/>
    </source>
</evidence>
<keyword evidence="6" id="KW-0340">Growth factor binding</keyword>
<evidence type="ECO:0000256" key="1">
    <source>
        <dbReference type="ARBA" id="ARBA00004613"/>
    </source>
</evidence>
<dbReference type="Proteomes" id="UP000030759">
    <property type="component" value="Unassembled WGS sequence"/>
</dbReference>
<evidence type="ECO:0000256" key="7">
    <source>
        <dbReference type="SAM" id="MobiDB-lite"/>
    </source>
</evidence>
<evidence type="ECO:0000256" key="2">
    <source>
        <dbReference type="ARBA" id="ARBA00008326"/>
    </source>
</evidence>
<dbReference type="STRING" id="10029.G3H3V9"/>
<name>G3H3V9_CRIGR</name>
<reference evidence="10" key="1">
    <citation type="journal article" date="2011" name="Nat. Biotechnol.">
        <title>The genomic sequence of the Chinese hamster ovary (CHO)-K1 cell line.</title>
        <authorList>
            <person name="Xu X."/>
            <person name="Nagarajan H."/>
            <person name="Lewis N.E."/>
            <person name="Pan S."/>
            <person name="Cai Z."/>
            <person name="Liu X."/>
            <person name="Chen W."/>
            <person name="Xie M."/>
            <person name="Wang W."/>
            <person name="Hammond S."/>
            <person name="Andersen M.R."/>
            <person name="Neff N."/>
            <person name="Passarelli B."/>
            <person name="Koh W."/>
            <person name="Fan H.C."/>
            <person name="Wang J."/>
            <person name="Gui Y."/>
            <person name="Lee K.H."/>
            <person name="Betenbaugh M.J."/>
            <person name="Quake S.R."/>
            <person name="Famili I."/>
            <person name="Palsson B.O."/>
            <person name="Wang J."/>
        </authorList>
    </citation>
    <scope>NUCLEOTIDE SEQUENCE [LARGE SCALE GENOMIC DNA]</scope>
    <source>
        <strain evidence="10">CHO K1 cell line</strain>
    </source>
</reference>
<comment type="similarity">
    <text evidence="2">Belongs to the fibroblast growth factor-binding protein family.</text>
</comment>
<sequence length="71" mass="7787">MWSSSSLPEEKPSRAKTSAGRKKTGSDPVPKPSAVAGLQPDGLDQNAELTETYCAEKWHSLCNFFVNFWNG</sequence>
<dbReference type="InterPro" id="IPR010510">
    <property type="entry name" value="FGF1-bd"/>
</dbReference>
<evidence type="ECO:0000313" key="11">
    <source>
        <dbReference type="Proteomes" id="UP000030759"/>
    </source>
</evidence>